<keyword evidence="4 9" id="KW-0812">Transmembrane</keyword>
<sequence length="315" mass="35210">MQNFQTVLGQCVKHKTALGYGALSLLAAGGEQLFSQVVFQCPCNAWSFSYSLVSMLVPALVLLLLGFLLNSRTWRLLTGCCAPFPGRSSRRCRLRVLGLLAAGASVAPFTWIAVALLNAAYYECLVTGEQPLAPPWLRTRLCLDRGEACMGDLHRMPCESGEEAQQVIRYLRAESQVLGWILIASVMSFALVCTCINHCRSPVSYLQIKFWKIYMEKEKEMFEAKAKEHAAKLAERNVHSFFECAKPEPFQTPGNREWHQISSLYAYNTKGQFYSTIHKYVDSRDQTASIRSAEGDVLSPVLVFVDDLEMGEAAI</sequence>
<evidence type="ECO:0000256" key="3">
    <source>
        <dbReference type="ARBA" id="ARBA00022448"/>
    </source>
</evidence>
<dbReference type="GO" id="GO:0005886">
    <property type="term" value="C:plasma membrane"/>
    <property type="evidence" value="ECO:0007669"/>
    <property type="project" value="TreeGrafter"/>
</dbReference>
<dbReference type="GO" id="GO:0005261">
    <property type="term" value="F:monoatomic cation channel activity"/>
    <property type="evidence" value="ECO:0007669"/>
    <property type="project" value="TreeGrafter"/>
</dbReference>
<evidence type="ECO:0000256" key="9">
    <source>
        <dbReference type="SAM" id="Phobius"/>
    </source>
</evidence>
<dbReference type="GO" id="GO:1904669">
    <property type="term" value="P:ATP export"/>
    <property type="evidence" value="ECO:0007669"/>
    <property type="project" value="UniProtKB-ARBA"/>
</dbReference>
<reference evidence="10" key="1">
    <citation type="journal article" date="2022" name="bioRxiv">
        <title>Sequencing and chromosome-scale assembly of the giantPleurodeles waltlgenome.</title>
        <authorList>
            <person name="Brown T."/>
            <person name="Elewa A."/>
            <person name="Iarovenko S."/>
            <person name="Subramanian E."/>
            <person name="Araus A.J."/>
            <person name="Petzold A."/>
            <person name="Susuki M."/>
            <person name="Suzuki K.-i.T."/>
            <person name="Hayashi T."/>
            <person name="Toyoda A."/>
            <person name="Oliveira C."/>
            <person name="Osipova E."/>
            <person name="Leigh N.D."/>
            <person name="Simon A."/>
            <person name="Yun M.H."/>
        </authorList>
    </citation>
    <scope>NUCLEOTIDE SEQUENCE</scope>
    <source>
        <strain evidence="10">20211129_DDA</strain>
        <tissue evidence="10">Liver</tissue>
    </source>
</reference>
<proteinExistence type="inferred from homology"/>
<feature type="transmembrane region" description="Helical" evidence="9">
    <location>
        <begin position="48"/>
        <end position="69"/>
    </location>
</feature>
<name>A0AAV7RVP9_PLEWA</name>
<gene>
    <name evidence="10" type="ORF">NDU88_007723</name>
</gene>
<dbReference type="AlphaFoldDB" id="A0AAV7RVP9"/>
<evidence type="ECO:0000256" key="2">
    <source>
        <dbReference type="ARBA" id="ARBA00008497"/>
    </source>
</evidence>
<comment type="subcellular location">
    <subcellularLocation>
        <location evidence="1">Membrane</location>
        <topology evidence="1">Multi-pass membrane protein</topology>
    </subcellularLocation>
</comment>
<dbReference type="PANTHER" id="PTHR32261:SF4">
    <property type="entry name" value="CALCIUM HOMEOSTASIS MODULATOR PROTEIN 6"/>
    <property type="match status" value="1"/>
</dbReference>
<dbReference type="EMBL" id="JANPWB010000009">
    <property type="protein sequence ID" value="KAJ1154985.1"/>
    <property type="molecule type" value="Genomic_DNA"/>
</dbReference>
<keyword evidence="7 9" id="KW-0472">Membrane</keyword>
<evidence type="ECO:0000256" key="1">
    <source>
        <dbReference type="ARBA" id="ARBA00004141"/>
    </source>
</evidence>
<feature type="transmembrane region" description="Helical" evidence="9">
    <location>
        <begin position="177"/>
        <end position="199"/>
    </location>
</feature>
<protein>
    <submittedName>
        <fullName evidence="10">Uncharacterized protein</fullName>
    </submittedName>
</protein>
<evidence type="ECO:0000256" key="6">
    <source>
        <dbReference type="ARBA" id="ARBA00023065"/>
    </source>
</evidence>
<keyword evidence="3" id="KW-0813">Transport</keyword>
<dbReference type="Pfam" id="PF14798">
    <property type="entry name" value="Ca_hom_mod"/>
    <property type="match status" value="1"/>
</dbReference>
<keyword evidence="8" id="KW-0407">Ion channel</keyword>
<comment type="caution">
    <text evidence="10">The sequence shown here is derived from an EMBL/GenBank/DDBJ whole genome shotgun (WGS) entry which is preliminary data.</text>
</comment>
<dbReference type="InterPro" id="IPR029569">
    <property type="entry name" value="CALHM"/>
</dbReference>
<feature type="transmembrane region" description="Helical" evidence="9">
    <location>
        <begin position="96"/>
        <end position="122"/>
    </location>
</feature>
<evidence type="ECO:0000313" key="10">
    <source>
        <dbReference type="EMBL" id="KAJ1154985.1"/>
    </source>
</evidence>
<dbReference type="PANTHER" id="PTHR32261">
    <property type="entry name" value="CALCIUM HOMEOSTASIS MODULATOR PROTEIN"/>
    <property type="match status" value="1"/>
</dbReference>
<comment type="similarity">
    <text evidence="2">Belongs to the CALHM family.</text>
</comment>
<evidence type="ECO:0000313" key="11">
    <source>
        <dbReference type="Proteomes" id="UP001066276"/>
    </source>
</evidence>
<accession>A0AAV7RVP9</accession>
<evidence type="ECO:0000256" key="7">
    <source>
        <dbReference type="ARBA" id="ARBA00023136"/>
    </source>
</evidence>
<dbReference type="Proteomes" id="UP001066276">
    <property type="component" value="Chromosome 5"/>
</dbReference>
<keyword evidence="6" id="KW-0406">Ion transport</keyword>
<keyword evidence="5 9" id="KW-1133">Transmembrane helix</keyword>
<evidence type="ECO:0000256" key="8">
    <source>
        <dbReference type="ARBA" id="ARBA00023303"/>
    </source>
</evidence>
<evidence type="ECO:0000256" key="5">
    <source>
        <dbReference type="ARBA" id="ARBA00022989"/>
    </source>
</evidence>
<evidence type="ECO:0000256" key="4">
    <source>
        <dbReference type="ARBA" id="ARBA00022692"/>
    </source>
</evidence>
<keyword evidence="11" id="KW-1185">Reference proteome</keyword>
<organism evidence="10 11">
    <name type="scientific">Pleurodeles waltl</name>
    <name type="common">Iberian ribbed newt</name>
    <dbReference type="NCBI Taxonomy" id="8319"/>
    <lineage>
        <taxon>Eukaryota</taxon>
        <taxon>Metazoa</taxon>
        <taxon>Chordata</taxon>
        <taxon>Craniata</taxon>
        <taxon>Vertebrata</taxon>
        <taxon>Euteleostomi</taxon>
        <taxon>Amphibia</taxon>
        <taxon>Batrachia</taxon>
        <taxon>Caudata</taxon>
        <taxon>Salamandroidea</taxon>
        <taxon>Salamandridae</taxon>
        <taxon>Pleurodelinae</taxon>
        <taxon>Pleurodeles</taxon>
    </lineage>
</organism>